<evidence type="ECO:0000256" key="1">
    <source>
        <dbReference type="SAM" id="Phobius"/>
    </source>
</evidence>
<evidence type="ECO:0000313" key="4">
    <source>
        <dbReference type="Proteomes" id="UP001596398"/>
    </source>
</evidence>
<keyword evidence="1" id="KW-0812">Transmembrane</keyword>
<evidence type="ECO:0000259" key="2">
    <source>
        <dbReference type="Pfam" id="PF02397"/>
    </source>
</evidence>
<keyword evidence="3" id="KW-0808">Transferase</keyword>
<dbReference type="GO" id="GO:0016740">
    <property type="term" value="F:transferase activity"/>
    <property type="evidence" value="ECO:0007669"/>
    <property type="project" value="UniProtKB-KW"/>
</dbReference>
<dbReference type="AlphaFoldDB" id="A0ABD5ZQR2"/>
<feature type="transmembrane region" description="Helical" evidence="1">
    <location>
        <begin position="288"/>
        <end position="309"/>
    </location>
</feature>
<dbReference type="Pfam" id="PF02397">
    <property type="entry name" value="Bac_transf"/>
    <property type="match status" value="1"/>
</dbReference>
<proteinExistence type="predicted"/>
<gene>
    <name evidence="3" type="ORF">ACFQJ4_09560</name>
</gene>
<dbReference type="EMBL" id="JBHTAP010000001">
    <property type="protein sequence ID" value="MFC7235558.1"/>
    <property type="molecule type" value="Genomic_DNA"/>
</dbReference>
<name>A0ABD5ZQR2_9EURY</name>
<dbReference type="InterPro" id="IPR003362">
    <property type="entry name" value="Bact_transf"/>
</dbReference>
<dbReference type="PANTHER" id="PTHR30576:SF0">
    <property type="entry name" value="UNDECAPRENYL-PHOSPHATE N-ACETYLGALACTOSAMINYL 1-PHOSPHATE TRANSFERASE-RELATED"/>
    <property type="match status" value="1"/>
</dbReference>
<keyword evidence="1" id="KW-0472">Membrane</keyword>
<reference evidence="3 4" key="1">
    <citation type="journal article" date="2019" name="Int. J. Syst. Evol. Microbiol.">
        <title>The Global Catalogue of Microorganisms (GCM) 10K type strain sequencing project: providing services to taxonomists for standard genome sequencing and annotation.</title>
        <authorList>
            <consortium name="The Broad Institute Genomics Platform"/>
            <consortium name="The Broad Institute Genome Sequencing Center for Infectious Disease"/>
            <person name="Wu L."/>
            <person name="Ma J."/>
        </authorList>
    </citation>
    <scope>NUCLEOTIDE SEQUENCE [LARGE SCALE GENOMIC DNA]</scope>
    <source>
        <strain evidence="3 4">DT85</strain>
    </source>
</reference>
<feature type="transmembrane region" description="Helical" evidence="1">
    <location>
        <begin position="85"/>
        <end position="104"/>
    </location>
</feature>
<dbReference type="GeneID" id="79267254"/>
<accession>A0ABD5ZQR2</accession>
<organism evidence="3 4">
    <name type="scientific">Halosegnis marinus</name>
    <dbReference type="NCBI Taxonomy" id="3034023"/>
    <lineage>
        <taxon>Archaea</taxon>
        <taxon>Methanobacteriati</taxon>
        <taxon>Methanobacteriota</taxon>
        <taxon>Stenosarchaea group</taxon>
        <taxon>Halobacteria</taxon>
        <taxon>Halobacteriales</taxon>
        <taxon>Natronomonadaceae</taxon>
        <taxon>Halosegnis</taxon>
    </lineage>
</organism>
<feature type="domain" description="Bacterial sugar transferase" evidence="2">
    <location>
        <begin position="283"/>
        <end position="466"/>
    </location>
</feature>
<dbReference type="Proteomes" id="UP001596398">
    <property type="component" value="Unassembled WGS sequence"/>
</dbReference>
<feature type="transmembrane region" description="Helical" evidence="1">
    <location>
        <begin position="54"/>
        <end position="73"/>
    </location>
</feature>
<dbReference type="RefSeq" id="WP_276233694.1">
    <property type="nucleotide sequence ID" value="NZ_CP119802.1"/>
</dbReference>
<comment type="caution">
    <text evidence="3">The sequence shown here is derived from an EMBL/GenBank/DDBJ whole genome shotgun (WGS) entry which is preliminary data.</text>
</comment>
<evidence type="ECO:0000313" key="3">
    <source>
        <dbReference type="EMBL" id="MFC7235558.1"/>
    </source>
</evidence>
<keyword evidence="4" id="KW-1185">Reference proteome</keyword>
<dbReference type="PANTHER" id="PTHR30576">
    <property type="entry name" value="COLANIC BIOSYNTHESIS UDP-GLUCOSE LIPID CARRIER TRANSFERASE"/>
    <property type="match status" value="1"/>
</dbReference>
<protein>
    <submittedName>
        <fullName evidence="3">Sugar transferase</fullName>
    </submittedName>
</protein>
<sequence length="479" mass="52773">MDGGWRYRLLSVAGVAVLTVAAVGVANTEVVQAGFSMIPVIGHLPFDGSAGKEFAYEAGIAAVVVVSALFPLYKPRPRRILDIGLYAMKRVTVALLAMAAIGYFDYTYALPRATLLVSGVLVLMAVPAWFVVIRRRPHPEGERTIIVGDDPETMEDILTVVEGTVLGYVSPPSPYQEPGDQTVVPAELTDGGSPTQLDALPNLGGLSRLEDVLVEYDVGTAVLAFAQPDRAEFFGTLDTCYEHGVAAKAHRDHADVVLTTGTADGQLVDIELEPWDWLDHITKRIFDLTFAVTALIILSPLLLVIAAAIKLDSPGPVLYRQTRTAAFGNMFTVAKFRSMVTEAEMETGATLSEEDAGGTDPRVTRVGRVLRRTHFDEIPQLLAILRGEMSVVGPRPERPELDNEIEEGTEKWRRRWFVKPGLTGLAQINGITGFNPEKKLRHDIAYIRQQSFWFDLKILVRQLWMVGRDVVYAFRDDEK</sequence>
<keyword evidence="1" id="KW-1133">Transmembrane helix</keyword>
<feature type="transmembrane region" description="Helical" evidence="1">
    <location>
        <begin position="110"/>
        <end position="133"/>
    </location>
</feature>